<organism evidence="1">
    <name type="scientific">uncultured Pleomorphomonas sp</name>
    <dbReference type="NCBI Taxonomy" id="442121"/>
    <lineage>
        <taxon>Bacteria</taxon>
        <taxon>Pseudomonadati</taxon>
        <taxon>Pseudomonadota</taxon>
        <taxon>Alphaproteobacteria</taxon>
        <taxon>Hyphomicrobiales</taxon>
        <taxon>Pleomorphomonadaceae</taxon>
        <taxon>Pleomorphomonas</taxon>
        <taxon>environmental samples</taxon>
    </lineage>
</organism>
<name>A0A212L2G9_9HYPH</name>
<dbReference type="InterPro" id="IPR027417">
    <property type="entry name" value="P-loop_NTPase"/>
</dbReference>
<protein>
    <submittedName>
        <fullName evidence="1">Uncharacterized protein</fullName>
    </submittedName>
</protein>
<dbReference type="RefSeq" id="WP_288199061.1">
    <property type="nucleotide sequence ID" value="NZ_LT608334.1"/>
</dbReference>
<reference evidence="1" key="1">
    <citation type="submission" date="2016-08" db="EMBL/GenBank/DDBJ databases">
        <authorList>
            <person name="Seilhamer J.J."/>
        </authorList>
    </citation>
    <scope>NUCLEOTIDE SEQUENCE</scope>
    <source>
        <strain evidence="1">86</strain>
    </source>
</reference>
<accession>A0A212L2G9</accession>
<sequence length="417" mass="46718">MTVTKFVFTRPWMYEKQRKAFFNNQRYSWIEGSTKSGKTVACIAWLFEQAIQGKPGWNYLWIAPIYPQAKIAFRRFKRGLPDEIWKANEAELFLTLANGATIWFKGGDNPDSIYGEDYHAAVIDEASRCKDEVWTAVRSTLTATQGPVRAIGNVKGRGNFHYRMCRLAEGGAPNMSYHKITAIDAVAGGIVPQEEIDDARRQLPDHVFRELYLAEPAEDGNNPFGFSNIKACIGDMSDEPPVVIGVDLAESVDWTVAVGLDRQMRVCGVDRFQLPWPQTKQRLADLIRKTPALVDQTGVGKPVVADLQTVLSDVEGFQFTQSSKQELMGLLVVEIQQHRVSYPEGVISQELEVFEYEHTRTGVRYTAPQGYHDDAVCALALACKAYRDRFPLLSAAIAPAEILRVSPWLGGNFEFGD</sequence>
<dbReference type="Gene3D" id="3.40.50.300">
    <property type="entry name" value="P-loop containing nucleotide triphosphate hydrolases"/>
    <property type="match status" value="1"/>
</dbReference>
<evidence type="ECO:0000313" key="1">
    <source>
        <dbReference type="EMBL" id="SCM71549.1"/>
    </source>
</evidence>
<dbReference type="Gene3D" id="3.30.420.240">
    <property type="match status" value="1"/>
</dbReference>
<dbReference type="AlphaFoldDB" id="A0A212L2G9"/>
<dbReference type="Pfam" id="PF03237">
    <property type="entry name" value="Terminase_6N"/>
    <property type="match status" value="1"/>
</dbReference>
<proteinExistence type="predicted"/>
<dbReference type="EMBL" id="FMJD01000002">
    <property type="protein sequence ID" value="SCM71549.1"/>
    <property type="molecule type" value="Genomic_DNA"/>
</dbReference>
<gene>
    <name evidence="1" type="ORF">KL86PLE_100259</name>
</gene>